<gene>
    <name evidence="5" type="ORF">UFOVP53_139</name>
</gene>
<dbReference type="GO" id="GO:0008233">
    <property type="term" value="F:peptidase activity"/>
    <property type="evidence" value="ECO:0007669"/>
    <property type="project" value="UniProtKB-KW"/>
</dbReference>
<dbReference type="Pfam" id="PF10431">
    <property type="entry name" value="ClpB_D2-small"/>
    <property type="match status" value="1"/>
</dbReference>
<dbReference type="GO" id="GO:0005524">
    <property type="term" value="F:ATP binding"/>
    <property type="evidence" value="ECO:0007669"/>
    <property type="project" value="UniProtKB-KW"/>
</dbReference>
<feature type="domain" description="Clp ATPase C-terminal" evidence="4">
    <location>
        <begin position="656"/>
        <end position="746"/>
    </location>
</feature>
<dbReference type="InterPro" id="IPR050130">
    <property type="entry name" value="ClpA_ClpB"/>
</dbReference>
<organism evidence="5">
    <name type="scientific">uncultured Caudovirales phage</name>
    <dbReference type="NCBI Taxonomy" id="2100421"/>
    <lineage>
        <taxon>Viruses</taxon>
        <taxon>Duplodnaviria</taxon>
        <taxon>Heunggongvirae</taxon>
        <taxon>Uroviricota</taxon>
        <taxon>Caudoviricetes</taxon>
        <taxon>Peduoviridae</taxon>
        <taxon>Maltschvirus</taxon>
        <taxon>Maltschvirus maltsch</taxon>
    </lineage>
</organism>
<dbReference type="Pfam" id="PF17871">
    <property type="entry name" value="AAA_lid_9"/>
    <property type="match status" value="1"/>
</dbReference>
<feature type="domain" description="AAA+ ATPase" evidence="3">
    <location>
        <begin position="482"/>
        <end position="630"/>
    </location>
</feature>
<dbReference type="GO" id="GO:0016887">
    <property type="term" value="F:ATP hydrolysis activity"/>
    <property type="evidence" value="ECO:0007669"/>
    <property type="project" value="InterPro"/>
</dbReference>
<protein>
    <submittedName>
        <fullName evidence="5">ATP-dependent Clp protease ATP-binding subunit</fullName>
    </submittedName>
</protein>
<feature type="domain" description="AAA+ ATPase" evidence="3">
    <location>
        <begin position="193"/>
        <end position="341"/>
    </location>
</feature>
<dbReference type="Pfam" id="PF00004">
    <property type="entry name" value="AAA"/>
    <property type="match status" value="1"/>
</dbReference>
<dbReference type="PANTHER" id="PTHR11638">
    <property type="entry name" value="ATP-DEPENDENT CLP PROTEASE"/>
    <property type="match status" value="1"/>
</dbReference>
<proteinExistence type="predicted"/>
<name>A0A6J5KVP6_9CAUD</name>
<dbReference type="SMART" id="SM00382">
    <property type="entry name" value="AAA"/>
    <property type="match status" value="2"/>
</dbReference>
<keyword evidence="5" id="KW-0378">Hydrolase</keyword>
<dbReference type="EMBL" id="LR796189">
    <property type="protein sequence ID" value="CAB4125442.1"/>
    <property type="molecule type" value="Genomic_DNA"/>
</dbReference>
<evidence type="ECO:0000256" key="1">
    <source>
        <dbReference type="ARBA" id="ARBA00022741"/>
    </source>
</evidence>
<evidence type="ECO:0000256" key="2">
    <source>
        <dbReference type="ARBA" id="ARBA00022840"/>
    </source>
</evidence>
<evidence type="ECO:0000313" key="5">
    <source>
        <dbReference type="EMBL" id="CAB4125442.1"/>
    </source>
</evidence>
<dbReference type="CDD" id="cd00009">
    <property type="entry name" value="AAA"/>
    <property type="match status" value="1"/>
</dbReference>
<dbReference type="PRINTS" id="PR00300">
    <property type="entry name" value="CLPPROTEASEA"/>
</dbReference>
<evidence type="ECO:0000259" key="4">
    <source>
        <dbReference type="SMART" id="SM01086"/>
    </source>
</evidence>
<keyword evidence="2 5" id="KW-0067">ATP-binding</keyword>
<dbReference type="InterPro" id="IPR003959">
    <property type="entry name" value="ATPase_AAA_core"/>
</dbReference>
<dbReference type="GO" id="GO:0006508">
    <property type="term" value="P:proteolysis"/>
    <property type="evidence" value="ECO:0007669"/>
    <property type="project" value="UniProtKB-KW"/>
</dbReference>
<dbReference type="Pfam" id="PF07724">
    <property type="entry name" value="AAA_2"/>
    <property type="match status" value="1"/>
</dbReference>
<dbReference type="InterPro" id="IPR027417">
    <property type="entry name" value="P-loop_NTPase"/>
</dbReference>
<dbReference type="InterPro" id="IPR041546">
    <property type="entry name" value="ClpA/ClpB_AAA_lid"/>
</dbReference>
<dbReference type="Gene3D" id="1.10.8.60">
    <property type="match status" value="2"/>
</dbReference>
<accession>A0A6J5KVP6</accession>
<dbReference type="InterPro" id="IPR003593">
    <property type="entry name" value="AAA+_ATPase"/>
</dbReference>
<dbReference type="InterPro" id="IPR019489">
    <property type="entry name" value="Clp_ATPase_C"/>
</dbReference>
<sequence length="764" mass="84027">MSNRITDDTVVGAIQSGTSLTLSIAKFVLFCINDEHQENQSFLTSRGCDVNKLSKVLAAQVAKEEPELLAHEQFARMLGGNNASSVALTPSFKKVIEDTKKTASKDSRDMYFEDFINSLYSITNNKDSQTIYNLDLSGYKHNPNAGIKSKGKYKELYKLCEDLNEKAKAKKIDPLIGRREEVQRMVEILAHYKKKNPCLIGPPGVGKTQVVLGLASLIESGQVPEALKNVKIFSLEVSKLIGGTKFRGDFEQRLQDLLDDIKKMTDEGIIQPVLFIDEIHQAIGAGSAGQGQGAPDMSNIIKPMLASGELSLIGSTTDAEYKQHIAKDKAFARRLQQVKIEEPSAAETLRILEQGIKPVLEKYHNVKFPKAVLERAVELSGKYITTQFFPDKAISLIDSVGARLRTDDASTRKTANISDVEEIVSKITGTPVSAFKKKTGKNAYIDLEKIIKTELYGQEDAIDKIVESYELSKAGLGDEGQPIGSWLLLGPTGTGKTELAKLMAKHTESHFMTINMGEYGEKHSAAKLFGAPPGYEGHKDGGLLTNEITKYPHTVLLLDEIEKAHEKVREALLGILDGGNMTDGEGNKVDFRNVLILMTSNAGAAGASKIKAPVGLNSSVEAKEVIKKEFKNEAINTLFAPEFRNKLSGMVNFNSLDKTIIDKITDKFVNQSINKLFTKKNFTLIVGKDVKEFISKEGYDPLMGARPIARTVKKYIDLPLVKPILKGEIKELSTVTFKMVDGIPKFEVAKPKVEVQEEVVVGEV</sequence>
<keyword evidence="1" id="KW-0547">Nucleotide-binding</keyword>
<reference evidence="5" key="1">
    <citation type="submission" date="2020-04" db="EMBL/GenBank/DDBJ databases">
        <authorList>
            <person name="Chiriac C."/>
            <person name="Salcher M."/>
            <person name="Ghai R."/>
            <person name="Kavagutti S V."/>
        </authorList>
    </citation>
    <scope>NUCLEOTIDE SEQUENCE</scope>
</reference>
<dbReference type="InterPro" id="IPR001270">
    <property type="entry name" value="ClpA/B"/>
</dbReference>
<dbReference type="SUPFAM" id="SSF52540">
    <property type="entry name" value="P-loop containing nucleoside triphosphate hydrolases"/>
    <property type="match status" value="2"/>
</dbReference>
<dbReference type="Gene3D" id="3.40.50.300">
    <property type="entry name" value="P-loop containing nucleotide triphosphate hydrolases"/>
    <property type="match status" value="2"/>
</dbReference>
<dbReference type="CDD" id="cd19499">
    <property type="entry name" value="RecA-like_ClpB_Hsp104-like"/>
    <property type="match status" value="1"/>
</dbReference>
<dbReference type="GO" id="GO:0034605">
    <property type="term" value="P:cellular response to heat"/>
    <property type="evidence" value="ECO:0007669"/>
    <property type="project" value="TreeGrafter"/>
</dbReference>
<dbReference type="SMART" id="SM01086">
    <property type="entry name" value="ClpB_D2-small"/>
    <property type="match status" value="1"/>
</dbReference>
<evidence type="ECO:0000259" key="3">
    <source>
        <dbReference type="SMART" id="SM00382"/>
    </source>
</evidence>
<keyword evidence="5" id="KW-0645">Protease</keyword>
<dbReference type="PANTHER" id="PTHR11638:SF111">
    <property type="entry name" value="ATP-DEPENDENT CLP PROTEASE ATP-BINDING SUBUNIT CLPA"/>
    <property type="match status" value="1"/>
</dbReference>